<feature type="signal peptide" evidence="1">
    <location>
        <begin position="1"/>
        <end position="19"/>
    </location>
</feature>
<protein>
    <submittedName>
        <fullName evidence="2">Uncharacterized protein</fullName>
    </submittedName>
</protein>
<evidence type="ECO:0000256" key="1">
    <source>
        <dbReference type="SAM" id="SignalP"/>
    </source>
</evidence>
<organism evidence="2 3">
    <name type="scientific">Candidatus Mycobacterium methanotrophicum</name>
    <dbReference type="NCBI Taxonomy" id="2943498"/>
    <lineage>
        <taxon>Bacteria</taxon>
        <taxon>Bacillati</taxon>
        <taxon>Actinomycetota</taxon>
        <taxon>Actinomycetes</taxon>
        <taxon>Mycobacteriales</taxon>
        <taxon>Mycobacteriaceae</taxon>
        <taxon>Mycobacterium</taxon>
    </lineage>
</organism>
<gene>
    <name evidence="2" type="ORF">M5I08_16175</name>
</gene>
<accession>A0ABY4QQK7</accession>
<dbReference type="EMBL" id="CP097320">
    <property type="protein sequence ID" value="UQX13362.1"/>
    <property type="molecule type" value="Genomic_DNA"/>
</dbReference>
<keyword evidence="1" id="KW-0732">Signal</keyword>
<proteinExistence type="predicted"/>
<dbReference type="RefSeq" id="WP_249763457.1">
    <property type="nucleotide sequence ID" value="NZ_CAJUXY010000038.1"/>
</dbReference>
<dbReference type="Proteomes" id="UP001056610">
    <property type="component" value="Chromosome"/>
</dbReference>
<reference evidence="2" key="1">
    <citation type="submission" date="2022-05" db="EMBL/GenBank/DDBJ databases">
        <title>A methanotrophic Mycobacterium dominates a cave microbial ecosystem.</title>
        <authorList>
            <person name="Van Spanning R.J.M."/>
            <person name="Guan Q."/>
            <person name="Melkonian C."/>
            <person name="Gallant J."/>
            <person name="Polerecky L."/>
            <person name="Flot J.-F."/>
            <person name="Brandt B.W."/>
            <person name="Braster M."/>
            <person name="Iturbe Espinoza P."/>
            <person name="Aerts J."/>
            <person name="Meima-Franke M."/>
            <person name="Piersma S.R."/>
            <person name="Bunduc C."/>
            <person name="Ummels R."/>
            <person name="Pain A."/>
            <person name="Fleming E.J."/>
            <person name="van der Wel N."/>
            <person name="Gherman V.D."/>
            <person name="Sarbu S.M."/>
            <person name="Bodelier P.L.E."/>
            <person name="Bitter W."/>
        </authorList>
    </citation>
    <scope>NUCLEOTIDE SEQUENCE</scope>
    <source>
        <strain evidence="2">Sulfur Cave</strain>
    </source>
</reference>
<keyword evidence="3" id="KW-1185">Reference proteome</keyword>
<name>A0ABY4QQK7_9MYCO</name>
<sequence length="73" mass="7927">MTDRVGPAMLLLGAVMASAARNQTAHRVADQHALGDGHRSLAVQPVQYFGERSAVDRDVRTGLKPKSWCNRSP</sequence>
<feature type="chain" id="PRO_5047547891" evidence="1">
    <location>
        <begin position="20"/>
        <end position="73"/>
    </location>
</feature>
<evidence type="ECO:0000313" key="3">
    <source>
        <dbReference type="Proteomes" id="UP001056610"/>
    </source>
</evidence>
<evidence type="ECO:0000313" key="2">
    <source>
        <dbReference type="EMBL" id="UQX13362.1"/>
    </source>
</evidence>